<evidence type="ECO:0000256" key="7">
    <source>
        <dbReference type="ARBA" id="ARBA00022832"/>
    </source>
</evidence>
<dbReference type="PANTHER" id="PTHR11157">
    <property type="entry name" value="FATTY ACID ACYL TRANSFERASE-RELATED"/>
    <property type="match status" value="1"/>
</dbReference>
<dbReference type="GO" id="GO:0034626">
    <property type="term" value="P:fatty acid elongation, polyunsaturated fatty acid"/>
    <property type="evidence" value="ECO:0007669"/>
    <property type="project" value="TreeGrafter"/>
</dbReference>
<evidence type="ECO:0000256" key="4">
    <source>
        <dbReference type="ARBA" id="ARBA00022516"/>
    </source>
</evidence>
<dbReference type="InterPro" id="IPR030457">
    <property type="entry name" value="ELO_CS"/>
</dbReference>
<proteinExistence type="inferred from homology"/>
<evidence type="ECO:0000256" key="1">
    <source>
        <dbReference type="ARBA" id="ARBA00004141"/>
    </source>
</evidence>
<dbReference type="GO" id="GO:0019367">
    <property type="term" value="P:fatty acid elongation, saturated fatty acid"/>
    <property type="evidence" value="ECO:0007669"/>
    <property type="project" value="TreeGrafter"/>
</dbReference>
<evidence type="ECO:0000256" key="6">
    <source>
        <dbReference type="ARBA" id="ARBA00022692"/>
    </source>
</evidence>
<keyword evidence="10 13" id="KW-0472">Membrane</keyword>
<sequence>MNQIVSVLEPWLVNHPIILNFQWIEGRTLGSTPLFLTLTVCSYLSLSLLLRHVPLPSISPAFLAPISALHNLTLLLLSLLMAVGCSLSALRHAHSVVCLPPPTSRSGPLFFWAHLFYLSKILEFVDTLLIILSGSFRRLTFLHVYHHSTVPIMAYLWLHTAQSLFPVALVTNATVHVVMYGYYFLCSVGVRPTWKRLVTDCQILQFVFSFVASGWMLYEHFGGSAAGCSGIWGWCFNAVFNASLLALFLNFHFKSYAANANKRVESKSH</sequence>
<name>A0A6J1DLU5_MOMCH</name>
<reference evidence="15" key="1">
    <citation type="submission" date="2025-08" db="UniProtKB">
        <authorList>
            <consortium name="RefSeq"/>
        </authorList>
    </citation>
    <scope>IDENTIFICATION</scope>
    <source>
        <strain evidence="15">OHB3-1</strain>
    </source>
</reference>
<accession>A0A6J1DLU5</accession>
<evidence type="ECO:0000256" key="5">
    <source>
        <dbReference type="ARBA" id="ARBA00022679"/>
    </source>
</evidence>
<dbReference type="GO" id="GO:0005789">
    <property type="term" value="C:endoplasmic reticulum membrane"/>
    <property type="evidence" value="ECO:0007669"/>
    <property type="project" value="TreeGrafter"/>
</dbReference>
<evidence type="ECO:0000313" key="15">
    <source>
        <dbReference type="RefSeq" id="XP_022155013.1"/>
    </source>
</evidence>
<dbReference type="GO" id="GO:0009922">
    <property type="term" value="F:fatty acid elongase activity"/>
    <property type="evidence" value="ECO:0007669"/>
    <property type="project" value="UniProtKB-EC"/>
</dbReference>
<dbReference type="GO" id="GO:0042761">
    <property type="term" value="P:very long-chain fatty acid biosynthetic process"/>
    <property type="evidence" value="ECO:0007669"/>
    <property type="project" value="TreeGrafter"/>
</dbReference>
<dbReference type="OrthoDB" id="434092at2759"/>
<dbReference type="PANTHER" id="PTHR11157:SF134">
    <property type="entry name" value="ELONGATION OF FATTY ACIDS PROTEIN 1-RELATED"/>
    <property type="match status" value="1"/>
</dbReference>
<evidence type="ECO:0000256" key="3">
    <source>
        <dbReference type="ARBA" id="ARBA00012307"/>
    </source>
</evidence>
<feature type="transmembrane region" description="Helical" evidence="13">
    <location>
        <begin position="139"/>
        <end position="158"/>
    </location>
</feature>
<keyword evidence="14" id="KW-1185">Reference proteome</keyword>
<feature type="transmembrane region" description="Helical" evidence="13">
    <location>
        <begin position="29"/>
        <end position="50"/>
    </location>
</feature>
<feature type="transmembrane region" description="Helical" evidence="13">
    <location>
        <begin position="230"/>
        <end position="253"/>
    </location>
</feature>
<evidence type="ECO:0000256" key="10">
    <source>
        <dbReference type="ARBA" id="ARBA00023136"/>
    </source>
</evidence>
<feature type="transmembrane region" description="Helical" evidence="13">
    <location>
        <begin position="109"/>
        <end position="132"/>
    </location>
</feature>
<dbReference type="EC" id="2.3.1.199" evidence="3"/>
<keyword evidence="5" id="KW-0808">Transferase</keyword>
<dbReference type="GO" id="GO:0034625">
    <property type="term" value="P:fatty acid elongation, monounsaturated fatty acid"/>
    <property type="evidence" value="ECO:0007669"/>
    <property type="project" value="TreeGrafter"/>
</dbReference>
<feature type="transmembrane region" description="Helical" evidence="13">
    <location>
        <begin position="164"/>
        <end position="185"/>
    </location>
</feature>
<evidence type="ECO:0000256" key="13">
    <source>
        <dbReference type="SAM" id="Phobius"/>
    </source>
</evidence>
<comment type="subcellular location">
    <subcellularLocation>
        <location evidence="1">Membrane</location>
        <topology evidence="1">Multi-pass membrane protein</topology>
    </subcellularLocation>
</comment>
<evidence type="ECO:0000256" key="11">
    <source>
        <dbReference type="ARBA" id="ARBA00023160"/>
    </source>
</evidence>
<comment type="catalytic activity">
    <reaction evidence="12">
        <text>a very-long-chain acyl-CoA + malonyl-CoA + H(+) = a very-long-chain 3-oxoacyl-CoA + CO2 + CoA</text>
        <dbReference type="Rhea" id="RHEA:32727"/>
        <dbReference type="ChEBI" id="CHEBI:15378"/>
        <dbReference type="ChEBI" id="CHEBI:16526"/>
        <dbReference type="ChEBI" id="CHEBI:57287"/>
        <dbReference type="ChEBI" id="CHEBI:57384"/>
        <dbReference type="ChEBI" id="CHEBI:90725"/>
        <dbReference type="ChEBI" id="CHEBI:90736"/>
        <dbReference type="EC" id="2.3.1.199"/>
    </reaction>
</comment>
<dbReference type="GO" id="GO:0030148">
    <property type="term" value="P:sphingolipid biosynthetic process"/>
    <property type="evidence" value="ECO:0007669"/>
    <property type="project" value="TreeGrafter"/>
</dbReference>
<keyword evidence="6 13" id="KW-0812">Transmembrane</keyword>
<evidence type="ECO:0000313" key="14">
    <source>
        <dbReference type="Proteomes" id="UP000504603"/>
    </source>
</evidence>
<keyword evidence="9" id="KW-0443">Lipid metabolism</keyword>
<evidence type="ECO:0000256" key="9">
    <source>
        <dbReference type="ARBA" id="ARBA00023098"/>
    </source>
</evidence>
<keyword evidence="7" id="KW-0276">Fatty acid metabolism</keyword>
<dbReference type="InterPro" id="IPR002076">
    <property type="entry name" value="ELO_fam"/>
</dbReference>
<keyword evidence="4" id="KW-0444">Lipid biosynthesis</keyword>
<protein>
    <recommendedName>
        <fullName evidence="3">very-long-chain 3-oxoacyl-CoA synthase</fullName>
        <ecNumber evidence="3">2.3.1.199</ecNumber>
    </recommendedName>
</protein>
<feature type="transmembrane region" description="Helical" evidence="13">
    <location>
        <begin position="197"/>
        <end position="218"/>
    </location>
</feature>
<dbReference type="RefSeq" id="XP_022155013.1">
    <property type="nucleotide sequence ID" value="XM_022299321.1"/>
</dbReference>
<organism evidence="14 15">
    <name type="scientific">Momordica charantia</name>
    <name type="common">Bitter gourd</name>
    <name type="synonym">Balsam pear</name>
    <dbReference type="NCBI Taxonomy" id="3673"/>
    <lineage>
        <taxon>Eukaryota</taxon>
        <taxon>Viridiplantae</taxon>
        <taxon>Streptophyta</taxon>
        <taxon>Embryophyta</taxon>
        <taxon>Tracheophyta</taxon>
        <taxon>Spermatophyta</taxon>
        <taxon>Magnoliopsida</taxon>
        <taxon>eudicotyledons</taxon>
        <taxon>Gunneridae</taxon>
        <taxon>Pentapetalae</taxon>
        <taxon>rosids</taxon>
        <taxon>fabids</taxon>
        <taxon>Cucurbitales</taxon>
        <taxon>Cucurbitaceae</taxon>
        <taxon>Momordiceae</taxon>
        <taxon>Momordica</taxon>
    </lineage>
</organism>
<dbReference type="KEGG" id="mcha:111022155"/>
<keyword evidence="8 13" id="KW-1133">Transmembrane helix</keyword>
<comment type="similarity">
    <text evidence="2">Belongs to the ELO family.</text>
</comment>
<dbReference type="GeneID" id="111022155"/>
<dbReference type="PROSITE" id="PS01188">
    <property type="entry name" value="ELO"/>
    <property type="match status" value="1"/>
</dbReference>
<keyword evidence="11" id="KW-0275">Fatty acid biosynthesis</keyword>
<dbReference type="Proteomes" id="UP000504603">
    <property type="component" value="Unplaced"/>
</dbReference>
<evidence type="ECO:0000256" key="8">
    <source>
        <dbReference type="ARBA" id="ARBA00022989"/>
    </source>
</evidence>
<dbReference type="Pfam" id="PF01151">
    <property type="entry name" value="ELO"/>
    <property type="match status" value="1"/>
</dbReference>
<feature type="transmembrane region" description="Helical" evidence="13">
    <location>
        <begin position="62"/>
        <end position="89"/>
    </location>
</feature>
<evidence type="ECO:0000256" key="12">
    <source>
        <dbReference type="ARBA" id="ARBA00047375"/>
    </source>
</evidence>
<evidence type="ECO:0000256" key="2">
    <source>
        <dbReference type="ARBA" id="ARBA00007263"/>
    </source>
</evidence>
<gene>
    <name evidence="15" type="primary">LOC111022155</name>
</gene>
<dbReference type="AlphaFoldDB" id="A0A6J1DLU5"/>